<organism evidence="2 3">
    <name type="scientific">Tuber magnatum</name>
    <name type="common">white Piedmont truffle</name>
    <dbReference type="NCBI Taxonomy" id="42249"/>
    <lineage>
        <taxon>Eukaryota</taxon>
        <taxon>Fungi</taxon>
        <taxon>Dikarya</taxon>
        <taxon>Ascomycota</taxon>
        <taxon>Pezizomycotina</taxon>
        <taxon>Pezizomycetes</taxon>
        <taxon>Pezizales</taxon>
        <taxon>Tuberaceae</taxon>
        <taxon>Tuber</taxon>
    </lineage>
</organism>
<comment type="caution">
    <text evidence="2">The sequence shown here is derived from an EMBL/GenBank/DDBJ whole genome shotgun (WGS) entry which is preliminary data.</text>
</comment>
<protein>
    <submittedName>
        <fullName evidence="2">Uncharacterized protein</fullName>
    </submittedName>
</protein>
<proteinExistence type="predicted"/>
<accession>A0A317SMH0</accession>
<evidence type="ECO:0000256" key="1">
    <source>
        <dbReference type="SAM" id="MobiDB-lite"/>
    </source>
</evidence>
<evidence type="ECO:0000313" key="2">
    <source>
        <dbReference type="EMBL" id="PWW75684.1"/>
    </source>
</evidence>
<evidence type="ECO:0000313" key="3">
    <source>
        <dbReference type="Proteomes" id="UP000246991"/>
    </source>
</evidence>
<feature type="region of interest" description="Disordered" evidence="1">
    <location>
        <begin position="28"/>
        <end position="62"/>
    </location>
</feature>
<name>A0A317SMH0_9PEZI</name>
<reference evidence="2 3" key="1">
    <citation type="submission" date="2018-03" db="EMBL/GenBank/DDBJ databases">
        <title>Genomes of Pezizomycetes fungi and the evolution of truffles.</title>
        <authorList>
            <person name="Murat C."/>
            <person name="Payen T."/>
            <person name="Noel B."/>
            <person name="Kuo A."/>
            <person name="Martin F.M."/>
        </authorList>
    </citation>
    <scope>NUCLEOTIDE SEQUENCE [LARGE SCALE GENOMIC DNA]</scope>
    <source>
        <strain evidence="2">091103-1</strain>
    </source>
</reference>
<gene>
    <name evidence="2" type="ORF">C7212DRAFT_320682</name>
</gene>
<dbReference type="AlphaFoldDB" id="A0A317SMH0"/>
<sequence>MRKGLQMWINRRLRKILGAVGTTPVDAMLEEMGMKREEWGRKRERETGGRGGREDGGTGGSI</sequence>
<dbReference type="EMBL" id="PYWC01000043">
    <property type="protein sequence ID" value="PWW75684.1"/>
    <property type="molecule type" value="Genomic_DNA"/>
</dbReference>
<keyword evidence="3" id="KW-1185">Reference proteome</keyword>
<feature type="compositionally biased region" description="Basic and acidic residues" evidence="1">
    <location>
        <begin position="32"/>
        <end position="56"/>
    </location>
</feature>
<feature type="non-terminal residue" evidence="2">
    <location>
        <position position="1"/>
    </location>
</feature>
<dbReference type="Proteomes" id="UP000246991">
    <property type="component" value="Unassembled WGS sequence"/>
</dbReference>